<dbReference type="PANTHER" id="PTHR10859">
    <property type="entry name" value="GLYCOSYL TRANSFERASE"/>
    <property type="match status" value="1"/>
</dbReference>
<dbReference type="Proteomes" id="UP000054172">
    <property type="component" value="Unassembled WGS sequence"/>
</dbReference>
<name>A0A0Q4B7A3_9BACT</name>
<organism evidence="4 5">
    <name type="scientific">Candidatus [Bacteroides] periocalifornicus</name>
    <dbReference type="NCBI Taxonomy" id="1702214"/>
    <lineage>
        <taxon>Bacteria</taxon>
        <taxon>Pseudomonadati</taxon>
        <taxon>Bacteroidota</taxon>
    </lineage>
</organism>
<comment type="caution">
    <text evidence="4">The sequence shown here is derived from an EMBL/GenBank/DDBJ whole genome shotgun (WGS) entry which is preliminary data.</text>
</comment>
<dbReference type="EMBL" id="LIIK01000036">
    <property type="protein sequence ID" value="KQM08471.1"/>
    <property type="molecule type" value="Genomic_DNA"/>
</dbReference>
<evidence type="ECO:0000259" key="3">
    <source>
        <dbReference type="Pfam" id="PF09835"/>
    </source>
</evidence>
<dbReference type="STRING" id="1702214.AL399_07075"/>
<evidence type="ECO:0000313" key="4">
    <source>
        <dbReference type="EMBL" id="KQM08471.1"/>
    </source>
</evidence>
<protein>
    <recommendedName>
        <fullName evidence="6">Glycosyltransferase</fullName>
    </recommendedName>
</protein>
<feature type="transmembrane region" description="Helical" evidence="1">
    <location>
        <begin position="267"/>
        <end position="295"/>
    </location>
</feature>
<reference evidence="4" key="1">
    <citation type="submission" date="2015-08" db="EMBL/GenBank/DDBJ databases">
        <title>Candidatus Bacteriodes Periocalifornicus.</title>
        <authorList>
            <person name="McLean J.S."/>
            <person name="Kelley S."/>
        </authorList>
    </citation>
    <scope>NUCLEOTIDE SEQUENCE [LARGE SCALE GENOMIC DNA]</scope>
    <source>
        <strain evidence="4">12B</strain>
    </source>
</reference>
<dbReference type="Gene3D" id="3.90.550.10">
    <property type="entry name" value="Spore Coat Polysaccharide Biosynthesis Protein SpsA, Chain A"/>
    <property type="match status" value="1"/>
</dbReference>
<dbReference type="GO" id="GO:0006487">
    <property type="term" value="P:protein N-linked glycosylation"/>
    <property type="evidence" value="ECO:0007669"/>
    <property type="project" value="TreeGrafter"/>
</dbReference>
<feature type="domain" description="DUF2062" evidence="3">
    <location>
        <begin position="253"/>
        <end position="380"/>
    </location>
</feature>
<feature type="domain" description="Glycosyltransferase 2-like" evidence="2">
    <location>
        <begin position="9"/>
        <end position="118"/>
    </location>
</feature>
<dbReference type="Pfam" id="PF00535">
    <property type="entry name" value="Glycos_transf_2"/>
    <property type="match status" value="1"/>
</dbReference>
<evidence type="ECO:0000313" key="5">
    <source>
        <dbReference type="Proteomes" id="UP000054172"/>
    </source>
</evidence>
<dbReference type="PATRIC" id="fig|1702214.3.peg.988"/>
<evidence type="ECO:0000259" key="2">
    <source>
        <dbReference type="Pfam" id="PF00535"/>
    </source>
</evidence>
<dbReference type="Pfam" id="PF09835">
    <property type="entry name" value="DUF2062"/>
    <property type="match status" value="1"/>
</dbReference>
<dbReference type="CDD" id="cd04179">
    <property type="entry name" value="DPM_DPG-synthase_like"/>
    <property type="match status" value="1"/>
</dbReference>
<dbReference type="AlphaFoldDB" id="A0A0Q4B7A3"/>
<accession>A0A0Q4B7A3</accession>
<dbReference type="InterPro" id="IPR018639">
    <property type="entry name" value="DUF2062"/>
</dbReference>
<proteinExistence type="predicted"/>
<evidence type="ECO:0000256" key="1">
    <source>
        <dbReference type="SAM" id="Phobius"/>
    </source>
</evidence>
<evidence type="ECO:0008006" key="6">
    <source>
        <dbReference type="Google" id="ProtNLM"/>
    </source>
</evidence>
<dbReference type="InterPro" id="IPR001173">
    <property type="entry name" value="Glyco_trans_2-like"/>
</dbReference>
<keyword evidence="1" id="KW-0812">Transmembrane</keyword>
<dbReference type="PANTHER" id="PTHR10859:SF91">
    <property type="entry name" value="DOLICHYL-PHOSPHATE BETA-GLUCOSYLTRANSFERASE"/>
    <property type="match status" value="1"/>
</dbReference>
<keyword evidence="1" id="KW-1133">Transmembrane helix</keyword>
<keyword evidence="5" id="KW-1185">Reference proteome</keyword>
<feature type="transmembrane region" description="Helical" evidence="1">
    <location>
        <begin position="316"/>
        <end position="338"/>
    </location>
</feature>
<dbReference type="InterPro" id="IPR029044">
    <property type="entry name" value="Nucleotide-diphossugar_trans"/>
</dbReference>
<feature type="transmembrane region" description="Helical" evidence="1">
    <location>
        <begin position="358"/>
        <end position="378"/>
    </location>
</feature>
<sequence>MLDKYRLVVVIPTYNNASTLGTVLEGVLRQGLPVVVVNDGATDTTPEVLKRYPNVKVLAYSPNRGKGYALNRGMEWAADQGYTHAVSIDSDGQHYPDDIVKLVEASRLAPDTLLVGARSFEAENMPAKNSFGNRFSNFWYLAATGERLADSQSGFRVYPLHCMRRPYIHWPRYEGELEVLVKSQWRGLPVRSIPVRVYYAPPSERVSHFRPWRDVMRISALNWTLIPQALLFRRALAALRRTVRKGWRQFVREDVLRIGESNARASAAIALGVGFGLSPLWGFQGVAALAVAYVVRLNKFTAFVATNISLPPAIPFILWAGYALGGVLLGKGVTLQFGEVNAQTIALGIGQYMLGSTLLALGCGLLTWGIVYTLLSVFHPARQEERSNG</sequence>
<gene>
    <name evidence="4" type="ORF">AL399_07075</name>
</gene>
<keyword evidence="1" id="KW-0472">Membrane</keyword>
<dbReference type="SUPFAM" id="SSF53448">
    <property type="entry name" value="Nucleotide-diphospho-sugar transferases"/>
    <property type="match status" value="1"/>
</dbReference>